<proteinExistence type="predicted"/>
<gene>
    <name evidence="1" type="ORF">ABE28_012570</name>
</gene>
<dbReference type="Proteomes" id="UP000077926">
    <property type="component" value="Chromosome"/>
</dbReference>
<sequence>MTHLDKHRIMSLFFHLSLCLFLTATYANYVEKNAQTWHSGYLSVDEIQPFLAEVNNLSIQNIRHINMLEYSMIKEVLTKWGNF</sequence>
<name>A0A1B3XPM9_9BACI</name>
<accession>A0A1B3XPM9</accession>
<dbReference type="EMBL" id="CP017080">
    <property type="protein sequence ID" value="AOH55185.1"/>
    <property type="molecule type" value="Genomic_DNA"/>
</dbReference>
<organism evidence="1 2">
    <name type="scientific">Peribacillus muralis</name>
    <dbReference type="NCBI Taxonomy" id="264697"/>
    <lineage>
        <taxon>Bacteria</taxon>
        <taxon>Bacillati</taxon>
        <taxon>Bacillota</taxon>
        <taxon>Bacilli</taxon>
        <taxon>Bacillales</taxon>
        <taxon>Bacillaceae</taxon>
        <taxon>Peribacillus</taxon>
    </lineage>
</organism>
<dbReference type="KEGG" id="bmur:ABE28_012570"/>
<protein>
    <submittedName>
        <fullName evidence="1">Uncharacterized protein</fullName>
    </submittedName>
</protein>
<dbReference type="AlphaFoldDB" id="A0A1B3XPM9"/>
<dbReference type="STRING" id="264697.ABE28_012570"/>
<evidence type="ECO:0000313" key="1">
    <source>
        <dbReference type="EMBL" id="AOH55185.1"/>
    </source>
</evidence>
<reference evidence="1 2" key="1">
    <citation type="submission" date="2016-08" db="EMBL/GenBank/DDBJ databases">
        <title>Complete genome sequence of Bacillus muralis G25-68, a strain with toxicity to nematodes.</title>
        <authorList>
            <person name="Zheng Z."/>
        </authorList>
    </citation>
    <scope>NUCLEOTIDE SEQUENCE [LARGE SCALE GENOMIC DNA]</scope>
    <source>
        <strain evidence="1 2">G25-68</strain>
    </source>
</reference>
<keyword evidence="2" id="KW-1185">Reference proteome</keyword>
<evidence type="ECO:0000313" key="2">
    <source>
        <dbReference type="Proteomes" id="UP000077926"/>
    </source>
</evidence>